<dbReference type="Proteomes" id="UP001239213">
    <property type="component" value="Unassembled WGS sequence"/>
</dbReference>
<evidence type="ECO:0000313" key="2">
    <source>
        <dbReference type="Proteomes" id="UP001239213"/>
    </source>
</evidence>
<organism evidence="1 2">
    <name type="scientific">Colletotrichum cuscutae</name>
    <dbReference type="NCBI Taxonomy" id="1209917"/>
    <lineage>
        <taxon>Eukaryota</taxon>
        <taxon>Fungi</taxon>
        <taxon>Dikarya</taxon>
        <taxon>Ascomycota</taxon>
        <taxon>Pezizomycotina</taxon>
        <taxon>Sordariomycetes</taxon>
        <taxon>Hypocreomycetidae</taxon>
        <taxon>Glomerellales</taxon>
        <taxon>Glomerellaceae</taxon>
        <taxon>Colletotrichum</taxon>
        <taxon>Colletotrichum acutatum species complex</taxon>
    </lineage>
</organism>
<proteinExistence type="predicted"/>
<dbReference type="PANTHER" id="PTHR48419">
    <property type="entry name" value="SULFOTRANSFERASE DOMAIN-CONTAINING PROTEIN"/>
    <property type="match status" value="1"/>
</dbReference>
<keyword evidence="2" id="KW-1185">Reference proteome</keyword>
<gene>
    <name evidence="1" type="ORF">CCUS01_09683</name>
</gene>
<dbReference type="SUPFAM" id="SSF52540">
    <property type="entry name" value="P-loop containing nucleoside triphosphate hydrolases"/>
    <property type="match status" value="1"/>
</dbReference>
<protein>
    <recommendedName>
        <fullName evidence="3">Branched-chain-amino-acid aminotransferase-like protein 2</fullName>
    </recommendedName>
</protein>
<accession>A0AAI9UJC4</accession>
<dbReference type="Gene3D" id="3.40.50.300">
    <property type="entry name" value="P-loop containing nucleotide triphosphate hydrolases"/>
    <property type="match status" value="1"/>
</dbReference>
<dbReference type="InterPro" id="IPR053226">
    <property type="entry name" value="Pyrrolopyrazine_biosynth_F"/>
</dbReference>
<dbReference type="PANTHER" id="PTHR48419:SF1">
    <property type="entry name" value="SULFOTRANSFERASE DOMAIN-CONTAINING PROTEIN"/>
    <property type="match status" value="1"/>
</dbReference>
<dbReference type="AlphaFoldDB" id="A0AAI9UJC4"/>
<comment type="caution">
    <text evidence="1">The sequence shown here is derived from an EMBL/GenBank/DDBJ whole genome shotgun (WGS) entry which is preliminary data.</text>
</comment>
<name>A0AAI9UJC4_9PEZI</name>
<reference evidence="1" key="1">
    <citation type="submission" date="2016-11" db="EMBL/GenBank/DDBJ databases">
        <title>The genome sequence of Colletotrichum cuscutae.</title>
        <authorList>
            <person name="Baroncelli R."/>
        </authorList>
    </citation>
    <scope>NUCLEOTIDE SEQUENCE</scope>
    <source>
        <strain evidence="1">IMI 304802</strain>
    </source>
</reference>
<evidence type="ECO:0008006" key="3">
    <source>
        <dbReference type="Google" id="ProtNLM"/>
    </source>
</evidence>
<evidence type="ECO:0000313" key="1">
    <source>
        <dbReference type="EMBL" id="KAK1457569.1"/>
    </source>
</evidence>
<dbReference type="InterPro" id="IPR027417">
    <property type="entry name" value="P-loop_NTPase"/>
</dbReference>
<sequence>MAITPSKPIFCATHPRACSTAFERVRFPNPMTPVGLFLALLVPPCVSALGHERARNPAGPQKRTRFRVPESFLLGGRETAWREERERGEEPVVLSELPRVFMSRRDKLACVHEPFGDAFYYGPERTGERFENDAEGRAKSGFAETTYADVLRQIEEAGKDKRAFIKDMAYYIIPPNQQKASIVPSAGNTAEPTNPTVLPLSILRKFQWTFLIRHPRRSIPSYYRCTQPPLDAVTGWTNFNPSEAGYEELRRLFDYLIRERIVDEKDLLVVDADDMLDDPEAVIRAYCAHVGLDFTDNMLNWTDEDTKVAQEKFAKWNGWHDDAIGSTSLKPRDKKHTLVWGIFRSMLIPREKKVITRESEEAEWLKKYGEKGLKEIRECVDANVKDYEYLKKFAIQI</sequence>
<dbReference type="EMBL" id="MPDP01000281">
    <property type="protein sequence ID" value="KAK1457569.1"/>
    <property type="molecule type" value="Genomic_DNA"/>
</dbReference>